<accession>A0ACC1S3X9</accession>
<dbReference type="Proteomes" id="UP001148662">
    <property type="component" value="Unassembled WGS sequence"/>
</dbReference>
<evidence type="ECO:0000313" key="2">
    <source>
        <dbReference type="Proteomes" id="UP001148662"/>
    </source>
</evidence>
<name>A0ACC1S3X9_9APHY</name>
<proteinExistence type="predicted"/>
<dbReference type="EMBL" id="JANHOG010001789">
    <property type="protein sequence ID" value="KAJ3531604.1"/>
    <property type="molecule type" value="Genomic_DNA"/>
</dbReference>
<evidence type="ECO:0000313" key="1">
    <source>
        <dbReference type="EMBL" id="KAJ3531604.1"/>
    </source>
</evidence>
<gene>
    <name evidence="1" type="ORF">NM688_g7551</name>
</gene>
<comment type="caution">
    <text evidence="1">The sequence shown here is derived from an EMBL/GenBank/DDBJ whole genome shotgun (WGS) entry which is preliminary data.</text>
</comment>
<keyword evidence="2" id="KW-1185">Reference proteome</keyword>
<organism evidence="1 2">
    <name type="scientific">Phlebia brevispora</name>
    <dbReference type="NCBI Taxonomy" id="194682"/>
    <lineage>
        <taxon>Eukaryota</taxon>
        <taxon>Fungi</taxon>
        <taxon>Dikarya</taxon>
        <taxon>Basidiomycota</taxon>
        <taxon>Agaricomycotina</taxon>
        <taxon>Agaricomycetes</taxon>
        <taxon>Polyporales</taxon>
        <taxon>Meruliaceae</taxon>
        <taxon>Phlebia</taxon>
    </lineage>
</organism>
<sequence length="1496" mass="166472">MASRSDQDYVDKNAANMLDSPRPESTPMQVDEEESGGVVTPYCQPTPRPSMDILSVPPLSLAPSFKPAYLPLSPHSYPMTLPTDESNDRTELSPLAEGSAECPIPTGEPNGCADVFVGAECNAESLINPDLPTPTGAKSTVVEKHWLHRVSSSLAPDANLEWYDGLVAAECSEHRFIITSPNVDYIPQPVVGAIRVVRQRNGHFGIHDPIVWPQVLVNKPRLVYLMAVSRQPNDALDYRLPIWQPLSTKDIVLVPDSFVRGFATVSFPRRRALKFAIDKLVLRARALEEQSPGQHEELQHLVDTMEQAYDRLDFPASERDLIRQHAIVQRFWLMADAWIEFHVHLFGMVKFTDPEARVRNMPRTDLMGAFTNIPDFAQKMFIAGVPVWFIRYEKQLKAEHTILKTVRLQQPHFREDCGLFSDLPIYEAWSGEGHLLAIAAHAHGYQDLDHVLCSEVLHPDGVMPSSRTTRPSGVAPEPPGGSQIAGVAVESSSPRLIAGPSGAAQTDGTAGDSSGKEEQTGPIRQLKVHASRSHPYQKSQARSSSVAQKGRRNGNKPKAGSNTNIAEPANWTNEERDKWEDLSHDLLPPGIPAWTLALSRVNRNARAATRGKVWGYWLPEAALLISSEKRTGRYVANWLRIREAWYWVLSNDFLQRRKTPPPRPQEWREYLNYASWSEADMAKCTLTAQRKRRVFEIFEGAFGSENISLGKNDQQKWFRSAWSPSDKQQMREIMWELCDLGFRYELTELDRHFVPSAESDVSRRESQEAGRHRLIQRVFCGRPMILSALPVRNEGLAAPDIRDRAESLGALLMVMKGWPNVPSEITGSPPLTESTPIPVLTRIEKKMFQHYVPKRVLFLLRSPAATIMGQSYAFNEAEVACMEKAVSEAADAVRAVGLDPGELRYYDDAGPADGDQDKPGKKEGKKTGEKLAIAEFVFKKLQEEHPPVQRLDTEKRGVYERRKKVLAKSNVKARRVWAETDEKYRARVERRWKSVYAWTRKYLKPNWTNPRTRDTLESLMAEAVASRATKRQTAWTVYLRERKGVLAGMLTADGKSDIGAWMSNAKQLFDALSDDEKARLDAEATSSNTNPVTQSLSLPRREILASQVPTHAEACLEFYSKQIGWEGFSVVGGVGPDGDIQTKTSVSSGSSDSGRTFLDALLEELGWNAGHWELFVLRYMHDVFNPRLRETDVDLISSQDSESRADSMQDALQPDTEEVGNIDPGHDTDQFIGADGDDEEDGHGDEDTDDQDFTHPELDPHLQTLDLTQIDVDVDVGAGSLSAANLDDAARAAATHLPSHHDDEGMQVTAAHSLTTQPLDTRRERDPILGLTMDELRATILGVLASGGQNSTLTALLPRNVDPATAESQQLTRADWTGSTGRLPRNTNDIAAGSREVTPPRREASKKRGKRQVPGKDRKRSTPADGADVSALNRAVRRKISPPKLDALTARPDSDVEIADPVHSVGRPARVRKPSAKALNNDECVLEFGLSSQTQG</sequence>
<reference evidence="1" key="1">
    <citation type="submission" date="2022-07" db="EMBL/GenBank/DDBJ databases">
        <title>Genome Sequence of Phlebia brevispora.</title>
        <authorList>
            <person name="Buettner E."/>
        </authorList>
    </citation>
    <scope>NUCLEOTIDE SEQUENCE</scope>
    <source>
        <strain evidence="1">MPL23</strain>
    </source>
</reference>
<protein>
    <submittedName>
        <fullName evidence="1">Uncharacterized protein</fullName>
    </submittedName>
</protein>